<feature type="compositionally biased region" description="Basic and acidic residues" evidence="4">
    <location>
        <begin position="16"/>
        <end position="28"/>
    </location>
</feature>
<dbReference type="InterPro" id="IPR027516">
    <property type="entry name" value="EIF3C"/>
</dbReference>
<evidence type="ECO:0000256" key="4">
    <source>
        <dbReference type="SAM" id="MobiDB-lite"/>
    </source>
</evidence>
<evidence type="ECO:0000256" key="2">
    <source>
        <dbReference type="ARBA" id="ARBA00022540"/>
    </source>
</evidence>
<reference evidence="6 7" key="1">
    <citation type="submission" date="2022-01" db="EMBL/GenBank/DDBJ databases">
        <title>A chromosomal length assembly of Cordylochernes scorpioides.</title>
        <authorList>
            <person name="Zeh D."/>
            <person name="Zeh J."/>
        </authorList>
    </citation>
    <scope>NUCLEOTIDE SEQUENCE [LARGE SCALE GENOMIC DNA]</scope>
    <source>
        <strain evidence="6">IN4F17</strain>
        <tissue evidence="6">Whole Body</tissue>
    </source>
</reference>
<keyword evidence="1" id="KW-0963">Cytoplasm</keyword>
<keyword evidence="2" id="KW-0396">Initiation factor</keyword>
<evidence type="ECO:0000313" key="6">
    <source>
        <dbReference type="EMBL" id="UYV74933.1"/>
    </source>
</evidence>
<dbReference type="EMBL" id="CP092874">
    <property type="protein sequence ID" value="UYV74933.1"/>
    <property type="molecule type" value="Genomic_DNA"/>
</dbReference>
<gene>
    <name evidence="6" type="ORF">LAZ67_12001832</name>
</gene>
<accession>A0ABY6L1U1</accession>
<sequence length="147" mass="16791">MVHHWYVLPPNLGDDVVARTPEKEEEAKKAKKKREKREKKQDEDGGEWEEVKGGVPLIMEKPKMFSKDAEITHPVVLRKLNEILAARGKKGTDRSEQIDLLVELLKISDKHNLGPGLGLKIMFAIISAIYDYNANIATCMKPEMWQQ</sequence>
<keyword evidence="3" id="KW-0648">Protein biosynthesis</keyword>
<dbReference type="InterPro" id="IPR008905">
    <property type="entry name" value="EIF3C_N_dom"/>
</dbReference>
<feature type="domain" description="Eukaryotic translation initiation factor 3 subunit C N-terminal" evidence="5">
    <location>
        <begin position="23"/>
        <end position="146"/>
    </location>
</feature>
<dbReference type="PANTHER" id="PTHR13937">
    <property type="entry name" value="EUKARYOTIC TRANSLATION INITATION FACTOR 3, SUBUNIT 8 EIF3S8 -RELATED"/>
    <property type="match status" value="1"/>
</dbReference>
<evidence type="ECO:0000259" key="5">
    <source>
        <dbReference type="Pfam" id="PF05470"/>
    </source>
</evidence>
<proteinExistence type="predicted"/>
<dbReference type="Pfam" id="PF05470">
    <property type="entry name" value="eIF-3c_N"/>
    <property type="match status" value="1"/>
</dbReference>
<name>A0ABY6L1U1_9ARAC</name>
<protein>
    <submittedName>
        <fullName evidence="6">EIF3C</fullName>
    </submittedName>
</protein>
<feature type="region of interest" description="Disordered" evidence="4">
    <location>
        <begin position="9"/>
        <end position="51"/>
    </location>
</feature>
<evidence type="ECO:0000313" key="7">
    <source>
        <dbReference type="Proteomes" id="UP001235939"/>
    </source>
</evidence>
<keyword evidence="7" id="KW-1185">Reference proteome</keyword>
<dbReference type="Proteomes" id="UP001235939">
    <property type="component" value="Chromosome 12"/>
</dbReference>
<organism evidence="6 7">
    <name type="scientific">Cordylochernes scorpioides</name>
    <dbReference type="NCBI Taxonomy" id="51811"/>
    <lineage>
        <taxon>Eukaryota</taxon>
        <taxon>Metazoa</taxon>
        <taxon>Ecdysozoa</taxon>
        <taxon>Arthropoda</taxon>
        <taxon>Chelicerata</taxon>
        <taxon>Arachnida</taxon>
        <taxon>Pseudoscorpiones</taxon>
        <taxon>Cheliferoidea</taxon>
        <taxon>Chernetidae</taxon>
        <taxon>Cordylochernes</taxon>
    </lineage>
</organism>
<evidence type="ECO:0000256" key="3">
    <source>
        <dbReference type="ARBA" id="ARBA00022917"/>
    </source>
</evidence>
<evidence type="ECO:0000256" key="1">
    <source>
        <dbReference type="ARBA" id="ARBA00022490"/>
    </source>
</evidence>
<dbReference type="PANTHER" id="PTHR13937:SF0">
    <property type="entry name" value="EUKARYOTIC TRANSLATION INITIATION FACTOR 3 SUBUNIT C-RELATED"/>
    <property type="match status" value="1"/>
</dbReference>